<dbReference type="AlphaFoldDB" id="A0A6M4MDJ7"/>
<gene>
    <name evidence="1" type="ORF">CA267_010580</name>
</gene>
<evidence type="ECO:0000313" key="2">
    <source>
        <dbReference type="Proteomes" id="UP000219285"/>
    </source>
</evidence>
<sequence>MQQLNFEKLNIQAHREQEAIRLEMALPGSPLATERFIKRLANTLDLTSHSHEWGADRFQAVLEAGDIRCLLCIEWLCDAVWLENAGGEFTNIEQLWQLLQLKCQPRGS</sequence>
<accession>A0A6M4MDJ7</accession>
<dbReference type="InterPro" id="IPR022080">
    <property type="entry name" value="DUF3630"/>
</dbReference>
<dbReference type="RefSeq" id="WP_075607516.1">
    <property type="nucleotide sequence ID" value="NZ_CP052766.1"/>
</dbReference>
<evidence type="ECO:0000313" key="1">
    <source>
        <dbReference type="EMBL" id="QJR81193.1"/>
    </source>
</evidence>
<dbReference type="OrthoDB" id="6333293at2"/>
<dbReference type="Proteomes" id="UP000219285">
    <property type="component" value="Chromosome"/>
</dbReference>
<keyword evidence="2" id="KW-1185">Reference proteome</keyword>
<protein>
    <submittedName>
        <fullName evidence="1">DUF3630 family protein</fullName>
    </submittedName>
</protein>
<reference evidence="1 2" key="2">
    <citation type="submission" date="2020-04" db="EMBL/GenBank/DDBJ databases">
        <title>Complete genome sequence of Alteromonas pelagimontana 5.12T.</title>
        <authorList>
            <person name="Sinha R.K."/>
            <person name="Krishnan K.P."/>
            <person name="Kurian J.P."/>
        </authorList>
    </citation>
    <scope>NUCLEOTIDE SEQUENCE [LARGE SCALE GENOMIC DNA]</scope>
    <source>
        <strain evidence="1 2">5.12</strain>
    </source>
</reference>
<dbReference type="Pfam" id="PF12305">
    <property type="entry name" value="DUF3630"/>
    <property type="match status" value="1"/>
</dbReference>
<organism evidence="1 2">
    <name type="scientific">Alteromonas pelagimontana</name>
    <dbReference type="NCBI Taxonomy" id="1858656"/>
    <lineage>
        <taxon>Bacteria</taxon>
        <taxon>Pseudomonadati</taxon>
        <taxon>Pseudomonadota</taxon>
        <taxon>Gammaproteobacteria</taxon>
        <taxon>Alteromonadales</taxon>
        <taxon>Alteromonadaceae</taxon>
        <taxon>Alteromonas/Salinimonas group</taxon>
        <taxon>Alteromonas</taxon>
    </lineage>
</organism>
<reference evidence="2" key="1">
    <citation type="submission" date="2014-12" db="EMBL/GenBank/DDBJ databases">
        <title>Complete genome sequence of a multi-drug resistant Klebsiella pneumoniae.</title>
        <authorList>
            <person name="Hua X."/>
            <person name="Chen Q."/>
            <person name="Li X."/>
            <person name="Feng Y."/>
            <person name="Ruan Z."/>
            <person name="Yu Y."/>
        </authorList>
    </citation>
    <scope>NUCLEOTIDE SEQUENCE [LARGE SCALE GENOMIC DNA]</scope>
    <source>
        <strain evidence="2">5.12</strain>
    </source>
</reference>
<dbReference type="KEGG" id="apel:CA267_010580"/>
<name>A0A6M4MDJ7_9ALTE</name>
<dbReference type="EMBL" id="CP052766">
    <property type="protein sequence ID" value="QJR81193.1"/>
    <property type="molecule type" value="Genomic_DNA"/>
</dbReference>
<proteinExistence type="predicted"/>